<feature type="region of interest" description="Disordered" evidence="1">
    <location>
        <begin position="100"/>
        <end position="127"/>
    </location>
</feature>
<evidence type="ECO:0000256" key="1">
    <source>
        <dbReference type="SAM" id="MobiDB-lite"/>
    </source>
</evidence>
<evidence type="ECO:0000313" key="3">
    <source>
        <dbReference type="Proteomes" id="UP000305067"/>
    </source>
</evidence>
<proteinExistence type="predicted"/>
<dbReference type="AlphaFoldDB" id="A0A5C3QE34"/>
<name>A0A5C3QE34_9AGAR</name>
<dbReference type="Proteomes" id="UP000305067">
    <property type="component" value="Unassembled WGS sequence"/>
</dbReference>
<organism evidence="2 3">
    <name type="scientific">Pterulicium gracile</name>
    <dbReference type="NCBI Taxonomy" id="1884261"/>
    <lineage>
        <taxon>Eukaryota</taxon>
        <taxon>Fungi</taxon>
        <taxon>Dikarya</taxon>
        <taxon>Basidiomycota</taxon>
        <taxon>Agaricomycotina</taxon>
        <taxon>Agaricomycetes</taxon>
        <taxon>Agaricomycetidae</taxon>
        <taxon>Agaricales</taxon>
        <taxon>Pleurotineae</taxon>
        <taxon>Pterulaceae</taxon>
        <taxon>Pterulicium</taxon>
    </lineage>
</organism>
<reference evidence="2 3" key="1">
    <citation type="journal article" date="2019" name="Nat. Ecol. Evol.">
        <title>Megaphylogeny resolves global patterns of mushroom evolution.</title>
        <authorList>
            <person name="Varga T."/>
            <person name="Krizsan K."/>
            <person name="Foldi C."/>
            <person name="Dima B."/>
            <person name="Sanchez-Garcia M."/>
            <person name="Sanchez-Ramirez S."/>
            <person name="Szollosi G.J."/>
            <person name="Szarkandi J.G."/>
            <person name="Papp V."/>
            <person name="Albert L."/>
            <person name="Andreopoulos W."/>
            <person name="Angelini C."/>
            <person name="Antonin V."/>
            <person name="Barry K.W."/>
            <person name="Bougher N.L."/>
            <person name="Buchanan P."/>
            <person name="Buyck B."/>
            <person name="Bense V."/>
            <person name="Catcheside P."/>
            <person name="Chovatia M."/>
            <person name="Cooper J."/>
            <person name="Damon W."/>
            <person name="Desjardin D."/>
            <person name="Finy P."/>
            <person name="Geml J."/>
            <person name="Haridas S."/>
            <person name="Hughes K."/>
            <person name="Justo A."/>
            <person name="Karasinski D."/>
            <person name="Kautmanova I."/>
            <person name="Kiss B."/>
            <person name="Kocsube S."/>
            <person name="Kotiranta H."/>
            <person name="LaButti K.M."/>
            <person name="Lechner B.E."/>
            <person name="Liimatainen K."/>
            <person name="Lipzen A."/>
            <person name="Lukacs Z."/>
            <person name="Mihaltcheva S."/>
            <person name="Morgado L.N."/>
            <person name="Niskanen T."/>
            <person name="Noordeloos M.E."/>
            <person name="Ohm R.A."/>
            <person name="Ortiz-Santana B."/>
            <person name="Ovrebo C."/>
            <person name="Racz N."/>
            <person name="Riley R."/>
            <person name="Savchenko A."/>
            <person name="Shiryaev A."/>
            <person name="Soop K."/>
            <person name="Spirin V."/>
            <person name="Szebenyi C."/>
            <person name="Tomsovsky M."/>
            <person name="Tulloss R.E."/>
            <person name="Uehling J."/>
            <person name="Grigoriev I.V."/>
            <person name="Vagvolgyi C."/>
            <person name="Papp T."/>
            <person name="Martin F.M."/>
            <person name="Miettinen O."/>
            <person name="Hibbett D.S."/>
            <person name="Nagy L.G."/>
        </authorList>
    </citation>
    <scope>NUCLEOTIDE SEQUENCE [LARGE SCALE GENOMIC DNA]</scope>
    <source>
        <strain evidence="2 3">CBS 309.79</strain>
    </source>
</reference>
<protein>
    <submittedName>
        <fullName evidence="2">Uncharacterized protein</fullName>
    </submittedName>
</protein>
<keyword evidence="3" id="KW-1185">Reference proteome</keyword>
<gene>
    <name evidence="2" type="ORF">BDV98DRAFT_583557</name>
</gene>
<sequence>MTKHNHLLLSTNIWLRPTLCKVDQQGSDGWLTRMASSALPTLLLSGLFEHLAAVDQTVPSNIRVFVNMLLLLSSASHLYRRHGPAIHRLTARCATCPGGVHPSNTTHPADTSQHHSTRTHTHVQNQRRLLRERRGDAQAVYWSRCSWRVDCAAKWTRPYNVH</sequence>
<dbReference type="EMBL" id="ML178829">
    <property type="protein sequence ID" value="TFL00313.1"/>
    <property type="molecule type" value="Genomic_DNA"/>
</dbReference>
<accession>A0A5C3QE34</accession>
<evidence type="ECO:0000313" key="2">
    <source>
        <dbReference type="EMBL" id="TFL00313.1"/>
    </source>
</evidence>